<dbReference type="AlphaFoldDB" id="A0A6G1KVJ0"/>
<feature type="compositionally biased region" description="Basic and acidic residues" evidence="1">
    <location>
        <begin position="192"/>
        <end position="203"/>
    </location>
</feature>
<feature type="compositionally biased region" description="Polar residues" evidence="1">
    <location>
        <begin position="88"/>
        <end position="98"/>
    </location>
</feature>
<dbReference type="InterPro" id="IPR011598">
    <property type="entry name" value="bHLH_dom"/>
</dbReference>
<dbReference type="InterPro" id="IPR036638">
    <property type="entry name" value="HLH_DNA-bd_sf"/>
</dbReference>
<evidence type="ECO:0000259" key="2">
    <source>
        <dbReference type="PROSITE" id="PS50888"/>
    </source>
</evidence>
<keyword evidence="4" id="KW-1185">Reference proteome</keyword>
<feature type="compositionally biased region" description="Polar residues" evidence="1">
    <location>
        <begin position="11"/>
        <end position="25"/>
    </location>
</feature>
<feature type="compositionally biased region" description="Low complexity" evidence="1">
    <location>
        <begin position="109"/>
        <end position="126"/>
    </location>
</feature>
<dbReference type="Gene3D" id="4.10.280.10">
    <property type="entry name" value="Helix-loop-helix DNA-binding domain"/>
    <property type="match status" value="1"/>
</dbReference>
<name>A0A6G1KVJ0_9PEZI</name>
<proteinExistence type="predicted"/>
<evidence type="ECO:0000313" key="4">
    <source>
        <dbReference type="Proteomes" id="UP000799436"/>
    </source>
</evidence>
<dbReference type="SUPFAM" id="SSF47459">
    <property type="entry name" value="HLH, helix-loop-helix DNA-binding domain"/>
    <property type="match status" value="1"/>
</dbReference>
<dbReference type="PROSITE" id="PS50888">
    <property type="entry name" value="BHLH"/>
    <property type="match status" value="1"/>
</dbReference>
<sequence length="216" mass="23914">MAPNYVGSQWDCYSSPDNGSTSPSQAAPPEAQVTYYTLVPIPALMLRTPLPPQNRILMPIAVHTASIWQQQIHRAPVYDPPPPPPSPQLASEPTTSPQRPTPHGRSGRAALPVAPLKPAAPTTTDTRAQSADSHKVAEQRRRDRMKASEEELKWLVPAAGRQPSKRRQLREVCTELRCLAQGNEAVQQALDQMRKQQERDEIGHAQFKGSKTMQPQ</sequence>
<feature type="compositionally biased region" description="Basic and acidic residues" evidence="1">
    <location>
        <begin position="132"/>
        <end position="148"/>
    </location>
</feature>
<evidence type="ECO:0000313" key="3">
    <source>
        <dbReference type="EMBL" id="KAF2764430.1"/>
    </source>
</evidence>
<accession>A0A6G1KVJ0</accession>
<protein>
    <recommendedName>
        <fullName evidence="2">BHLH domain-containing protein</fullName>
    </recommendedName>
</protein>
<feature type="region of interest" description="Disordered" evidence="1">
    <location>
        <begin position="190"/>
        <end position="216"/>
    </location>
</feature>
<dbReference type="OrthoDB" id="10481217at2759"/>
<feature type="compositionally biased region" description="Pro residues" evidence="1">
    <location>
        <begin position="78"/>
        <end position="87"/>
    </location>
</feature>
<organism evidence="3 4">
    <name type="scientific">Teratosphaeria nubilosa</name>
    <dbReference type="NCBI Taxonomy" id="161662"/>
    <lineage>
        <taxon>Eukaryota</taxon>
        <taxon>Fungi</taxon>
        <taxon>Dikarya</taxon>
        <taxon>Ascomycota</taxon>
        <taxon>Pezizomycotina</taxon>
        <taxon>Dothideomycetes</taxon>
        <taxon>Dothideomycetidae</taxon>
        <taxon>Mycosphaerellales</taxon>
        <taxon>Teratosphaeriaceae</taxon>
        <taxon>Teratosphaeria</taxon>
    </lineage>
</organism>
<reference evidence="3" key="1">
    <citation type="journal article" date="2020" name="Stud. Mycol.">
        <title>101 Dothideomycetes genomes: a test case for predicting lifestyles and emergence of pathogens.</title>
        <authorList>
            <person name="Haridas S."/>
            <person name="Albert R."/>
            <person name="Binder M."/>
            <person name="Bloem J."/>
            <person name="Labutti K."/>
            <person name="Salamov A."/>
            <person name="Andreopoulos B."/>
            <person name="Baker S."/>
            <person name="Barry K."/>
            <person name="Bills G."/>
            <person name="Bluhm B."/>
            <person name="Cannon C."/>
            <person name="Castanera R."/>
            <person name="Culley D."/>
            <person name="Daum C."/>
            <person name="Ezra D."/>
            <person name="Gonzalez J."/>
            <person name="Henrissat B."/>
            <person name="Kuo A."/>
            <person name="Liang C."/>
            <person name="Lipzen A."/>
            <person name="Lutzoni F."/>
            <person name="Magnuson J."/>
            <person name="Mondo S."/>
            <person name="Nolan M."/>
            <person name="Ohm R."/>
            <person name="Pangilinan J."/>
            <person name="Park H.-J."/>
            <person name="Ramirez L."/>
            <person name="Alfaro M."/>
            <person name="Sun H."/>
            <person name="Tritt A."/>
            <person name="Yoshinaga Y."/>
            <person name="Zwiers L.-H."/>
            <person name="Turgeon B."/>
            <person name="Goodwin S."/>
            <person name="Spatafora J."/>
            <person name="Crous P."/>
            <person name="Grigoriev I."/>
        </authorList>
    </citation>
    <scope>NUCLEOTIDE SEQUENCE</scope>
    <source>
        <strain evidence="3">CBS 116005</strain>
    </source>
</reference>
<feature type="region of interest" description="Disordered" evidence="1">
    <location>
        <begin position="75"/>
        <end position="148"/>
    </location>
</feature>
<gene>
    <name evidence="3" type="ORF">EJ03DRAFT_355770</name>
</gene>
<evidence type="ECO:0000256" key="1">
    <source>
        <dbReference type="SAM" id="MobiDB-lite"/>
    </source>
</evidence>
<dbReference type="Proteomes" id="UP000799436">
    <property type="component" value="Unassembled WGS sequence"/>
</dbReference>
<feature type="domain" description="BHLH" evidence="2">
    <location>
        <begin position="129"/>
        <end position="179"/>
    </location>
</feature>
<feature type="region of interest" description="Disordered" evidence="1">
    <location>
        <begin position="1"/>
        <end position="28"/>
    </location>
</feature>
<dbReference type="GO" id="GO:0046983">
    <property type="term" value="F:protein dimerization activity"/>
    <property type="evidence" value="ECO:0007669"/>
    <property type="project" value="InterPro"/>
</dbReference>
<dbReference type="EMBL" id="ML995923">
    <property type="protein sequence ID" value="KAF2764430.1"/>
    <property type="molecule type" value="Genomic_DNA"/>
</dbReference>